<dbReference type="AlphaFoldDB" id="A0AAD7G310"/>
<reference evidence="1" key="1">
    <citation type="submission" date="2023-03" db="EMBL/GenBank/DDBJ databases">
        <title>Massive genome expansion in bonnet fungi (Mycena s.s.) driven by repeated elements and novel gene families across ecological guilds.</title>
        <authorList>
            <consortium name="Lawrence Berkeley National Laboratory"/>
            <person name="Harder C.B."/>
            <person name="Miyauchi S."/>
            <person name="Viragh M."/>
            <person name="Kuo A."/>
            <person name="Thoen E."/>
            <person name="Andreopoulos B."/>
            <person name="Lu D."/>
            <person name="Skrede I."/>
            <person name="Drula E."/>
            <person name="Henrissat B."/>
            <person name="Morin E."/>
            <person name="Kohler A."/>
            <person name="Barry K."/>
            <person name="LaButti K."/>
            <person name="Morin E."/>
            <person name="Salamov A."/>
            <person name="Lipzen A."/>
            <person name="Mereny Z."/>
            <person name="Hegedus B."/>
            <person name="Baldrian P."/>
            <person name="Stursova M."/>
            <person name="Weitz H."/>
            <person name="Taylor A."/>
            <person name="Grigoriev I.V."/>
            <person name="Nagy L.G."/>
            <person name="Martin F."/>
            <person name="Kauserud H."/>
        </authorList>
    </citation>
    <scope>NUCLEOTIDE SEQUENCE</scope>
    <source>
        <strain evidence="1">CBHHK067</strain>
    </source>
</reference>
<keyword evidence="2" id="KW-1185">Reference proteome</keyword>
<dbReference type="EMBL" id="JARKIE010000254">
    <property type="protein sequence ID" value="KAJ7661049.1"/>
    <property type="molecule type" value="Genomic_DNA"/>
</dbReference>
<organism evidence="1 2">
    <name type="scientific">Mycena rosella</name>
    <name type="common">Pink bonnet</name>
    <name type="synonym">Agaricus rosellus</name>
    <dbReference type="NCBI Taxonomy" id="1033263"/>
    <lineage>
        <taxon>Eukaryota</taxon>
        <taxon>Fungi</taxon>
        <taxon>Dikarya</taxon>
        <taxon>Basidiomycota</taxon>
        <taxon>Agaricomycotina</taxon>
        <taxon>Agaricomycetes</taxon>
        <taxon>Agaricomycetidae</taxon>
        <taxon>Agaricales</taxon>
        <taxon>Marasmiineae</taxon>
        <taxon>Mycenaceae</taxon>
        <taxon>Mycena</taxon>
    </lineage>
</organism>
<proteinExistence type="predicted"/>
<evidence type="ECO:0000313" key="2">
    <source>
        <dbReference type="Proteomes" id="UP001221757"/>
    </source>
</evidence>
<sequence length="95" mass="10446">MHSSSSCFLEHALYDVLQHIGAEPGLTPPGDLCRLLTTSRALYNGILIQGRHYSDLAIISLTFFINGTRLVSASDGTSIRLWEVMETRSIPLGNK</sequence>
<dbReference type="Proteomes" id="UP001221757">
    <property type="component" value="Unassembled WGS sequence"/>
</dbReference>
<gene>
    <name evidence="1" type="ORF">B0H17DRAFT_1212405</name>
</gene>
<protein>
    <submittedName>
        <fullName evidence="1">Uncharacterized protein</fullName>
    </submittedName>
</protein>
<comment type="caution">
    <text evidence="1">The sequence shown here is derived from an EMBL/GenBank/DDBJ whole genome shotgun (WGS) entry which is preliminary data.</text>
</comment>
<accession>A0AAD7G310</accession>
<evidence type="ECO:0000313" key="1">
    <source>
        <dbReference type="EMBL" id="KAJ7661049.1"/>
    </source>
</evidence>
<name>A0AAD7G310_MYCRO</name>